<dbReference type="AlphaFoldDB" id="A0A915YIB9"/>
<keyword evidence="3" id="KW-0547">Nucleotide-binding</keyword>
<dbReference type="EMBL" id="AP026867">
    <property type="protein sequence ID" value="BDS13730.1"/>
    <property type="molecule type" value="Genomic_DNA"/>
</dbReference>
<feature type="domain" description="Histidine kinase/HSP90-like ATPase" evidence="2">
    <location>
        <begin position="11"/>
        <end position="130"/>
    </location>
</feature>
<accession>A0A915YIB9</accession>
<proteinExistence type="predicted"/>
<keyword evidence="4" id="KW-1185">Reference proteome</keyword>
<dbReference type="PANTHER" id="PTHR35526:SF3">
    <property type="entry name" value="ANTI-SIGMA-F FACTOR RSBW"/>
    <property type="match status" value="1"/>
</dbReference>
<organism evidence="3 4">
    <name type="scientific">Aureispira anguillae</name>
    <dbReference type="NCBI Taxonomy" id="2864201"/>
    <lineage>
        <taxon>Bacteria</taxon>
        <taxon>Pseudomonadati</taxon>
        <taxon>Bacteroidota</taxon>
        <taxon>Saprospiria</taxon>
        <taxon>Saprospirales</taxon>
        <taxon>Saprospiraceae</taxon>
        <taxon>Aureispira</taxon>
    </lineage>
</organism>
<dbReference type="Proteomes" id="UP001060919">
    <property type="component" value="Chromosome"/>
</dbReference>
<evidence type="ECO:0000256" key="1">
    <source>
        <dbReference type="ARBA" id="ARBA00022527"/>
    </source>
</evidence>
<reference evidence="3" key="1">
    <citation type="submission" date="2022-09" db="EMBL/GenBank/DDBJ databases">
        <title>Aureispira anguillicida sp. nov., isolated from Leptocephalus of Japanese eel Anguilla japonica.</title>
        <authorList>
            <person name="Yuasa K."/>
            <person name="Mekata T."/>
            <person name="Ikunari K."/>
        </authorList>
    </citation>
    <scope>NUCLEOTIDE SEQUENCE</scope>
    <source>
        <strain evidence="3">EL160426</strain>
    </source>
</reference>
<evidence type="ECO:0000313" key="3">
    <source>
        <dbReference type="EMBL" id="BDS13730.1"/>
    </source>
</evidence>
<dbReference type="PANTHER" id="PTHR35526">
    <property type="entry name" value="ANTI-SIGMA-F FACTOR RSBW-RELATED"/>
    <property type="match status" value="1"/>
</dbReference>
<keyword evidence="1" id="KW-0808">Transferase</keyword>
<evidence type="ECO:0000259" key="2">
    <source>
        <dbReference type="Pfam" id="PF13581"/>
    </source>
</evidence>
<dbReference type="SUPFAM" id="SSF55874">
    <property type="entry name" value="ATPase domain of HSP90 chaperone/DNA topoisomerase II/histidine kinase"/>
    <property type="match status" value="1"/>
</dbReference>
<sequence length="135" mass="14703">MTELALNLTLESHPKNIAEVEPYVTQVVKKYEINQELYGNMLITLTEAVSNAIIHGNSAKAAKKVFVSTNCSQQKICFTVQDEGSGFDPDGLPDPTAPENILTPGGRGVFLMRQLSDAVTFGDDGRLVTLEFSLQ</sequence>
<dbReference type="InterPro" id="IPR003594">
    <property type="entry name" value="HATPase_dom"/>
</dbReference>
<keyword evidence="1" id="KW-0723">Serine/threonine-protein kinase</keyword>
<dbReference type="CDD" id="cd16936">
    <property type="entry name" value="HATPase_RsbW-like"/>
    <property type="match status" value="1"/>
</dbReference>
<gene>
    <name evidence="3" type="ORF">AsAng_0044710</name>
</gene>
<protein>
    <submittedName>
        <fullName evidence="3">ATP-binding protein</fullName>
    </submittedName>
</protein>
<dbReference type="Pfam" id="PF13581">
    <property type="entry name" value="HATPase_c_2"/>
    <property type="match status" value="1"/>
</dbReference>
<keyword evidence="1" id="KW-0418">Kinase</keyword>
<dbReference type="GO" id="GO:0005524">
    <property type="term" value="F:ATP binding"/>
    <property type="evidence" value="ECO:0007669"/>
    <property type="project" value="UniProtKB-KW"/>
</dbReference>
<dbReference type="InterPro" id="IPR050267">
    <property type="entry name" value="Anti-sigma-factor_SerPK"/>
</dbReference>
<name>A0A915YIB9_9BACT</name>
<dbReference type="KEGG" id="aup:AsAng_0044710"/>
<dbReference type="InterPro" id="IPR036890">
    <property type="entry name" value="HATPase_C_sf"/>
</dbReference>
<dbReference type="RefSeq" id="WP_264788983.1">
    <property type="nucleotide sequence ID" value="NZ_AP026867.1"/>
</dbReference>
<dbReference type="Gene3D" id="3.30.565.10">
    <property type="entry name" value="Histidine kinase-like ATPase, C-terminal domain"/>
    <property type="match status" value="1"/>
</dbReference>
<evidence type="ECO:0000313" key="4">
    <source>
        <dbReference type="Proteomes" id="UP001060919"/>
    </source>
</evidence>
<keyword evidence="3" id="KW-0067">ATP-binding</keyword>
<dbReference type="GO" id="GO:0004674">
    <property type="term" value="F:protein serine/threonine kinase activity"/>
    <property type="evidence" value="ECO:0007669"/>
    <property type="project" value="UniProtKB-KW"/>
</dbReference>